<keyword evidence="7" id="KW-1185">Reference proteome</keyword>
<sequence>MLNFVDIAILAVIALSSLFGIARGLVKEVLSLLVWIAAIVIAYQYSDSLSPMLGSVTSNATAQYALAFAIIVIAVLIGGSIVNAFMSRLVNFAGLQASDRILGAAFGMVRGVVICAIVVYFAASVYSQEPWWQESLTLPYIEGVIDWVQVKSGTQPVSAAT</sequence>
<keyword evidence="3 5" id="KW-1133">Transmembrane helix</keyword>
<dbReference type="InterPro" id="IPR052719">
    <property type="entry name" value="CvpA-like"/>
</dbReference>
<evidence type="ECO:0008006" key="8">
    <source>
        <dbReference type="Google" id="ProtNLM"/>
    </source>
</evidence>
<name>A0A917GU32_9GAMM</name>
<evidence type="ECO:0000313" key="7">
    <source>
        <dbReference type="Proteomes" id="UP000627715"/>
    </source>
</evidence>
<dbReference type="AlphaFoldDB" id="A0A917GU32"/>
<proteinExistence type="predicted"/>
<evidence type="ECO:0000256" key="2">
    <source>
        <dbReference type="ARBA" id="ARBA00022692"/>
    </source>
</evidence>
<dbReference type="GO" id="GO:0016020">
    <property type="term" value="C:membrane"/>
    <property type="evidence" value="ECO:0007669"/>
    <property type="project" value="UniProtKB-SubCell"/>
</dbReference>
<dbReference type="OrthoDB" id="9810601at2"/>
<reference evidence="6" key="1">
    <citation type="journal article" date="2014" name="Int. J. Syst. Evol. Microbiol.">
        <title>Complete genome sequence of Corynebacterium casei LMG S-19264T (=DSM 44701T), isolated from a smear-ripened cheese.</title>
        <authorList>
            <consortium name="US DOE Joint Genome Institute (JGI-PGF)"/>
            <person name="Walter F."/>
            <person name="Albersmeier A."/>
            <person name="Kalinowski J."/>
            <person name="Ruckert C."/>
        </authorList>
    </citation>
    <scope>NUCLEOTIDE SEQUENCE</scope>
    <source>
        <strain evidence="6">CGMCC 1.15425</strain>
    </source>
</reference>
<dbReference type="GO" id="GO:0009403">
    <property type="term" value="P:toxin biosynthetic process"/>
    <property type="evidence" value="ECO:0007669"/>
    <property type="project" value="InterPro"/>
</dbReference>
<dbReference type="Pfam" id="PF02674">
    <property type="entry name" value="Colicin_V"/>
    <property type="match status" value="1"/>
</dbReference>
<evidence type="ECO:0000256" key="4">
    <source>
        <dbReference type="ARBA" id="ARBA00023136"/>
    </source>
</evidence>
<feature type="transmembrane region" description="Helical" evidence="5">
    <location>
        <begin position="6"/>
        <end position="22"/>
    </location>
</feature>
<accession>A0A917GU32</accession>
<comment type="subcellular location">
    <subcellularLocation>
        <location evidence="1">Membrane</location>
        <topology evidence="1">Multi-pass membrane protein</topology>
    </subcellularLocation>
</comment>
<keyword evidence="2 5" id="KW-0812">Transmembrane</keyword>
<reference evidence="6" key="2">
    <citation type="submission" date="2020-09" db="EMBL/GenBank/DDBJ databases">
        <authorList>
            <person name="Sun Q."/>
            <person name="Zhou Y."/>
        </authorList>
    </citation>
    <scope>NUCLEOTIDE SEQUENCE</scope>
    <source>
        <strain evidence="6">CGMCC 1.15425</strain>
    </source>
</reference>
<dbReference type="InterPro" id="IPR003825">
    <property type="entry name" value="Colicin-V_CvpA"/>
</dbReference>
<evidence type="ECO:0000313" key="6">
    <source>
        <dbReference type="EMBL" id="GGG56484.1"/>
    </source>
</evidence>
<evidence type="ECO:0000256" key="5">
    <source>
        <dbReference type="SAM" id="Phobius"/>
    </source>
</evidence>
<feature type="transmembrane region" description="Helical" evidence="5">
    <location>
        <begin position="66"/>
        <end position="89"/>
    </location>
</feature>
<feature type="transmembrane region" description="Helical" evidence="5">
    <location>
        <begin position="101"/>
        <end position="123"/>
    </location>
</feature>
<dbReference type="PANTHER" id="PTHR36926">
    <property type="entry name" value="COLICIN V PRODUCTION PROTEIN"/>
    <property type="match status" value="1"/>
</dbReference>
<organism evidence="6 7">
    <name type="scientific">Pseudohongiella nitratireducens</name>
    <dbReference type="NCBI Taxonomy" id="1768907"/>
    <lineage>
        <taxon>Bacteria</taxon>
        <taxon>Pseudomonadati</taxon>
        <taxon>Pseudomonadota</taxon>
        <taxon>Gammaproteobacteria</taxon>
        <taxon>Pseudomonadales</taxon>
        <taxon>Pseudohongiellaceae</taxon>
        <taxon>Pseudohongiella</taxon>
    </lineage>
</organism>
<comment type="caution">
    <text evidence="6">The sequence shown here is derived from an EMBL/GenBank/DDBJ whole genome shotgun (WGS) entry which is preliminary data.</text>
</comment>
<evidence type="ECO:0000256" key="3">
    <source>
        <dbReference type="ARBA" id="ARBA00022989"/>
    </source>
</evidence>
<evidence type="ECO:0000256" key="1">
    <source>
        <dbReference type="ARBA" id="ARBA00004141"/>
    </source>
</evidence>
<gene>
    <name evidence="6" type="ORF">GCM10011403_12040</name>
</gene>
<dbReference type="RefSeq" id="WP_082866748.1">
    <property type="nucleotide sequence ID" value="NZ_BMIY01000005.1"/>
</dbReference>
<keyword evidence="4 5" id="KW-0472">Membrane</keyword>
<feature type="transmembrane region" description="Helical" evidence="5">
    <location>
        <begin position="29"/>
        <end position="46"/>
    </location>
</feature>
<dbReference type="Proteomes" id="UP000627715">
    <property type="component" value="Unassembled WGS sequence"/>
</dbReference>
<dbReference type="EMBL" id="BMIY01000005">
    <property type="protein sequence ID" value="GGG56484.1"/>
    <property type="molecule type" value="Genomic_DNA"/>
</dbReference>
<dbReference type="PANTHER" id="PTHR36926:SF1">
    <property type="entry name" value="COLICIN V PRODUCTION PROTEIN"/>
    <property type="match status" value="1"/>
</dbReference>
<protein>
    <recommendedName>
        <fullName evidence="8">Colicin V production protein</fullName>
    </recommendedName>
</protein>